<name>A0ABQ8L1L8_LABRO</name>
<sequence length="89" mass="10584">MKIEETFRVKQEHTEEQTDLVMLKEKTQELNEMEEKEQYEKHCDLTTGEKSTQTEKTSSCEKPQKTKSNRYFTCHQCGKCFLQNKNIST</sequence>
<protein>
    <submittedName>
        <fullName evidence="2">Zinc finger protein 8</fullName>
    </submittedName>
</protein>
<evidence type="ECO:0000313" key="2">
    <source>
        <dbReference type="EMBL" id="KAI2642370.1"/>
    </source>
</evidence>
<evidence type="ECO:0000256" key="1">
    <source>
        <dbReference type="SAM" id="MobiDB-lite"/>
    </source>
</evidence>
<organism evidence="2 3">
    <name type="scientific">Labeo rohita</name>
    <name type="common">Indian major carp</name>
    <name type="synonym">Cyprinus rohita</name>
    <dbReference type="NCBI Taxonomy" id="84645"/>
    <lineage>
        <taxon>Eukaryota</taxon>
        <taxon>Metazoa</taxon>
        <taxon>Chordata</taxon>
        <taxon>Craniata</taxon>
        <taxon>Vertebrata</taxon>
        <taxon>Euteleostomi</taxon>
        <taxon>Actinopterygii</taxon>
        <taxon>Neopterygii</taxon>
        <taxon>Teleostei</taxon>
        <taxon>Ostariophysi</taxon>
        <taxon>Cypriniformes</taxon>
        <taxon>Cyprinidae</taxon>
        <taxon>Labeoninae</taxon>
        <taxon>Labeonini</taxon>
        <taxon>Labeo</taxon>
    </lineage>
</organism>
<accession>A0ABQ8L1L8</accession>
<dbReference type="Proteomes" id="UP000830375">
    <property type="component" value="Unassembled WGS sequence"/>
</dbReference>
<feature type="region of interest" description="Disordered" evidence="1">
    <location>
        <begin position="31"/>
        <end position="62"/>
    </location>
</feature>
<keyword evidence="3" id="KW-1185">Reference proteome</keyword>
<feature type="compositionally biased region" description="Polar residues" evidence="1">
    <location>
        <begin position="48"/>
        <end position="57"/>
    </location>
</feature>
<gene>
    <name evidence="2" type="ORF">H4Q32_029932</name>
</gene>
<proteinExistence type="predicted"/>
<evidence type="ECO:0000313" key="3">
    <source>
        <dbReference type="Proteomes" id="UP000830375"/>
    </source>
</evidence>
<reference evidence="2 3" key="1">
    <citation type="submission" date="2022-01" db="EMBL/GenBank/DDBJ databases">
        <title>A high-quality chromosome-level genome assembly of rohu carp, Labeo rohita.</title>
        <authorList>
            <person name="Arick M.A. II"/>
            <person name="Hsu C.-Y."/>
            <person name="Magbanua Z."/>
            <person name="Pechanova O."/>
            <person name="Grover C."/>
            <person name="Miller E."/>
            <person name="Thrash A."/>
            <person name="Ezzel L."/>
            <person name="Alam S."/>
            <person name="Benzie J."/>
            <person name="Hamilton M."/>
            <person name="Karsi A."/>
            <person name="Lawrence M.L."/>
            <person name="Peterson D.G."/>
        </authorList>
    </citation>
    <scope>NUCLEOTIDE SEQUENCE [LARGE SCALE GENOMIC DNA]</scope>
    <source>
        <strain evidence="3">BAU-BD-2019</strain>
        <tissue evidence="2">Blood</tissue>
    </source>
</reference>
<comment type="caution">
    <text evidence="2">The sequence shown here is derived from an EMBL/GenBank/DDBJ whole genome shotgun (WGS) entry which is preliminary data.</text>
</comment>
<dbReference type="EMBL" id="JACTAM010002869">
    <property type="protein sequence ID" value="KAI2642370.1"/>
    <property type="molecule type" value="Genomic_DNA"/>
</dbReference>